<organism evidence="2 3">
    <name type="scientific">Rhodovastum atsumiense</name>
    <dbReference type="NCBI Taxonomy" id="504468"/>
    <lineage>
        <taxon>Bacteria</taxon>
        <taxon>Pseudomonadati</taxon>
        <taxon>Pseudomonadota</taxon>
        <taxon>Alphaproteobacteria</taxon>
        <taxon>Acetobacterales</taxon>
        <taxon>Acetobacteraceae</taxon>
        <taxon>Rhodovastum</taxon>
    </lineage>
</organism>
<dbReference type="RefSeq" id="WP_150045486.1">
    <property type="nucleotide sequence ID" value="NZ_OW485601.1"/>
</dbReference>
<dbReference type="AlphaFoldDB" id="A0A5M6IKA9"/>
<keyword evidence="3" id="KW-1185">Reference proteome</keyword>
<protein>
    <submittedName>
        <fullName evidence="2">Cupin domain-containing protein</fullName>
    </submittedName>
</protein>
<dbReference type="Gene3D" id="2.60.120.10">
    <property type="entry name" value="Jelly Rolls"/>
    <property type="match status" value="1"/>
</dbReference>
<name>A0A5M6IKA9_9PROT</name>
<sequence>MTLIRSGNLLAAIPPELSEEQVHTLATAGAARVERIVSRGQASPAGFWYDQDQPEWVALLQGAAALEYADGTVQDLQAGDWVLIPAHVRHRVLRTSCEPAAVWLAVFLPG</sequence>
<dbReference type="InterPro" id="IPR014710">
    <property type="entry name" value="RmlC-like_jellyroll"/>
</dbReference>
<dbReference type="Pfam" id="PF07883">
    <property type="entry name" value="Cupin_2"/>
    <property type="match status" value="1"/>
</dbReference>
<feature type="domain" description="Cupin type-2" evidence="1">
    <location>
        <begin position="50"/>
        <end position="107"/>
    </location>
</feature>
<dbReference type="InterPro" id="IPR013096">
    <property type="entry name" value="Cupin_2"/>
</dbReference>
<evidence type="ECO:0000313" key="2">
    <source>
        <dbReference type="EMBL" id="KAA5608309.1"/>
    </source>
</evidence>
<comment type="caution">
    <text evidence="2">The sequence shown here is derived from an EMBL/GenBank/DDBJ whole genome shotgun (WGS) entry which is preliminary data.</text>
</comment>
<reference evidence="2 3" key="1">
    <citation type="submission" date="2019-09" db="EMBL/GenBank/DDBJ databases">
        <title>Genome sequence of Rhodovastum atsumiense, a diverse member of the Acetobacteraceae family of non-sulfur purple photosynthetic bacteria.</title>
        <authorList>
            <person name="Meyer T."/>
            <person name="Kyndt J."/>
        </authorList>
    </citation>
    <scope>NUCLEOTIDE SEQUENCE [LARGE SCALE GENOMIC DNA]</scope>
    <source>
        <strain evidence="2 3">DSM 21279</strain>
    </source>
</reference>
<dbReference type="Proteomes" id="UP000325255">
    <property type="component" value="Unassembled WGS sequence"/>
</dbReference>
<dbReference type="InterPro" id="IPR011051">
    <property type="entry name" value="RmlC_Cupin_sf"/>
</dbReference>
<dbReference type="EMBL" id="VWPK01000090">
    <property type="protein sequence ID" value="KAA5608309.1"/>
    <property type="molecule type" value="Genomic_DNA"/>
</dbReference>
<dbReference type="CDD" id="cd06981">
    <property type="entry name" value="cupin_reut_a1446"/>
    <property type="match status" value="1"/>
</dbReference>
<accession>A0A5M6IKA9</accession>
<proteinExistence type="predicted"/>
<evidence type="ECO:0000259" key="1">
    <source>
        <dbReference type="Pfam" id="PF07883"/>
    </source>
</evidence>
<dbReference type="SUPFAM" id="SSF51182">
    <property type="entry name" value="RmlC-like cupins"/>
    <property type="match status" value="1"/>
</dbReference>
<evidence type="ECO:0000313" key="3">
    <source>
        <dbReference type="Proteomes" id="UP000325255"/>
    </source>
</evidence>
<gene>
    <name evidence="2" type="ORF">F1189_29665</name>
</gene>
<dbReference type="OrthoDB" id="9798585at2"/>